<dbReference type="EMBL" id="CAVNYO010000419">
    <property type="protein sequence ID" value="CAK5277336.1"/>
    <property type="molecule type" value="Genomic_DNA"/>
</dbReference>
<organism evidence="2 3">
    <name type="scientific">Mycena citricolor</name>
    <dbReference type="NCBI Taxonomy" id="2018698"/>
    <lineage>
        <taxon>Eukaryota</taxon>
        <taxon>Fungi</taxon>
        <taxon>Dikarya</taxon>
        <taxon>Basidiomycota</taxon>
        <taxon>Agaricomycotina</taxon>
        <taxon>Agaricomycetes</taxon>
        <taxon>Agaricomycetidae</taxon>
        <taxon>Agaricales</taxon>
        <taxon>Marasmiineae</taxon>
        <taxon>Mycenaceae</taxon>
        <taxon>Mycena</taxon>
    </lineage>
</organism>
<reference evidence="2" key="1">
    <citation type="submission" date="2023-11" db="EMBL/GenBank/DDBJ databases">
        <authorList>
            <person name="De Vega J J."/>
            <person name="De Vega J J."/>
        </authorList>
    </citation>
    <scope>NUCLEOTIDE SEQUENCE</scope>
</reference>
<gene>
    <name evidence="2" type="ORF">MYCIT1_LOCUS26287</name>
</gene>
<evidence type="ECO:0000313" key="3">
    <source>
        <dbReference type="Proteomes" id="UP001295794"/>
    </source>
</evidence>
<feature type="compositionally biased region" description="Basic and acidic residues" evidence="1">
    <location>
        <begin position="47"/>
        <end position="57"/>
    </location>
</feature>
<comment type="caution">
    <text evidence="2">The sequence shown here is derived from an EMBL/GenBank/DDBJ whole genome shotgun (WGS) entry which is preliminary data.</text>
</comment>
<keyword evidence="3" id="KW-1185">Reference proteome</keyword>
<evidence type="ECO:0000313" key="2">
    <source>
        <dbReference type="EMBL" id="CAK5277336.1"/>
    </source>
</evidence>
<feature type="region of interest" description="Disordered" evidence="1">
    <location>
        <begin position="40"/>
        <end position="76"/>
    </location>
</feature>
<evidence type="ECO:0000256" key="1">
    <source>
        <dbReference type="SAM" id="MobiDB-lite"/>
    </source>
</evidence>
<dbReference type="AlphaFoldDB" id="A0AAD2HLM3"/>
<sequence length="117" mass="12671">MGAFPESSGIVLLTGFAASSISTVITVPRAEPAFELSSALMPPASKSSKDHVHKGESRSGAPTPQPRCRRQAFSENDVFDPGHRRRYACKWLVRGTDALKTLAERGQIEDALSDTEE</sequence>
<proteinExistence type="predicted"/>
<protein>
    <submittedName>
        <fullName evidence="2">Uncharacterized protein</fullName>
    </submittedName>
</protein>
<name>A0AAD2HLM3_9AGAR</name>
<accession>A0AAD2HLM3</accession>
<dbReference type="Proteomes" id="UP001295794">
    <property type="component" value="Unassembled WGS sequence"/>
</dbReference>